<proteinExistence type="predicted"/>
<evidence type="ECO:0000313" key="2">
    <source>
        <dbReference type="EMBL" id="MFC4526058.1"/>
    </source>
</evidence>
<dbReference type="PROSITE" id="PS51819">
    <property type="entry name" value="VOC"/>
    <property type="match status" value="1"/>
</dbReference>
<protein>
    <submittedName>
        <fullName evidence="2">VOC family protein</fullName>
    </submittedName>
</protein>
<comment type="caution">
    <text evidence="2">The sequence shown here is derived from an EMBL/GenBank/DDBJ whole genome shotgun (WGS) entry which is preliminary data.</text>
</comment>
<sequence length="142" mass="15197">MSIPRIHIVTLGVSDLARSRRFYEALGWKASSASNEGIVFLKGGAGVLALYGRQALADDAQLEDRPSGFAAISIARNASSKAEVDQWFNAAVNAGATAIKSPQAVFWGGYSGYVADPDGHLWEFAFNPFFVFDARGNLALPD</sequence>
<dbReference type="Pfam" id="PF00903">
    <property type="entry name" value="Glyoxalase"/>
    <property type="match status" value="1"/>
</dbReference>
<dbReference type="InterPro" id="IPR004360">
    <property type="entry name" value="Glyas_Fos-R_dOase_dom"/>
</dbReference>
<dbReference type="CDD" id="cd07251">
    <property type="entry name" value="VOC_like"/>
    <property type="match status" value="1"/>
</dbReference>
<feature type="domain" description="VOC" evidence="1">
    <location>
        <begin position="5"/>
        <end position="127"/>
    </location>
</feature>
<accession>A0ABV9BZG9</accession>
<organism evidence="2 3">
    <name type="scientific">Dyella halodurans</name>
    <dbReference type="NCBI Taxonomy" id="1920171"/>
    <lineage>
        <taxon>Bacteria</taxon>
        <taxon>Pseudomonadati</taxon>
        <taxon>Pseudomonadota</taxon>
        <taxon>Gammaproteobacteria</taxon>
        <taxon>Lysobacterales</taxon>
        <taxon>Rhodanobacteraceae</taxon>
        <taxon>Dyella</taxon>
    </lineage>
</organism>
<dbReference type="InterPro" id="IPR037523">
    <property type="entry name" value="VOC_core"/>
</dbReference>
<keyword evidence="3" id="KW-1185">Reference proteome</keyword>
<dbReference type="Proteomes" id="UP001595961">
    <property type="component" value="Unassembled WGS sequence"/>
</dbReference>
<dbReference type="InterPro" id="IPR029068">
    <property type="entry name" value="Glyas_Bleomycin-R_OHBP_Dase"/>
</dbReference>
<dbReference type="RefSeq" id="WP_266150782.1">
    <property type="nucleotide sequence ID" value="NZ_CP064028.1"/>
</dbReference>
<dbReference type="SUPFAM" id="SSF54593">
    <property type="entry name" value="Glyoxalase/Bleomycin resistance protein/Dihydroxybiphenyl dioxygenase"/>
    <property type="match status" value="1"/>
</dbReference>
<dbReference type="PANTHER" id="PTHR36503">
    <property type="entry name" value="BLR2520 PROTEIN"/>
    <property type="match status" value="1"/>
</dbReference>
<dbReference type="Gene3D" id="3.10.180.10">
    <property type="entry name" value="2,3-Dihydroxybiphenyl 1,2-Dioxygenase, domain 1"/>
    <property type="match status" value="1"/>
</dbReference>
<name>A0ABV9BZG9_9GAMM</name>
<dbReference type="PANTHER" id="PTHR36503:SF1">
    <property type="entry name" value="BLR2520 PROTEIN"/>
    <property type="match status" value="1"/>
</dbReference>
<evidence type="ECO:0000259" key="1">
    <source>
        <dbReference type="PROSITE" id="PS51819"/>
    </source>
</evidence>
<dbReference type="EMBL" id="JBHSGA010000008">
    <property type="protein sequence ID" value="MFC4526058.1"/>
    <property type="molecule type" value="Genomic_DNA"/>
</dbReference>
<gene>
    <name evidence="2" type="ORF">ACFO5W_05345</name>
</gene>
<reference evidence="3" key="1">
    <citation type="journal article" date="2019" name="Int. J. Syst. Evol. Microbiol.">
        <title>The Global Catalogue of Microorganisms (GCM) 10K type strain sequencing project: providing services to taxonomists for standard genome sequencing and annotation.</title>
        <authorList>
            <consortium name="The Broad Institute Genomics Platform"/>
            <consortium name="The Broad Institute Genome Sequencing Center for Infectious Disease"/>
            <person name="Wu L."/>
            <person name="Ma J."/>
        </authorList>
    </citation>
    <scope>NUCLEOTIDE SEQUENCE [LARGE SCALE GENOMIC DNA]</scope>
    <source>
        <strain evidence="3">CCM 4481</strain>
    </source>
</reference>
<evidence type="ECO:0000313" key="3">
    <source>
        <dbReference type="Proteomes" id="UP001595961"/>
    </source>
</evidence>